<keyword evidence="1" id="KW-0614">Plasmid</keyword>
<protein>
    <submittedName>
        <fullName evidence="1">Uncharacterized protein</fullName>
    </submittedName>
</protein>
<evidence type="ECO:0000313" key="2">
    <source>
        <dbReference type="Proteomes" id="UP000094969"/>
    </source>
</evidence>
<sequence>MASFVCRRSRDGAVLDPSKALTDLVRAALHLDQGCQIAIMQMQCGSCGDPDCSEIESIIQIDAGAAPRRLRIAKAMRRITRADVLMAQAASRP</sequence>
<proteinExistence type="predicted"/>
<name>A0A1D7UCG6_9HYPH</name>
<keyword evidence="2" id="KW-1185">Reference proteome</keyword>
<organism evidence="1 2">
    <name type="scientific">Bosea vaviloviae</name>
    <dbReference type="NCBI Taxonomy" id="1526658"/>
    <lineage>
        <taxon>Bacteria</taxon>
        <taxon>Pseudomonadati</taxon>
        <taxon>Pseudomonadota</taxon>
        <taxon>Alphaproteobacteria</taxon>
        <taxon>Hyphomicrobiales</taxon>
        <taxon>Boseaceae</taxon>
        <taxon>Bosea</taxon>
    </lineage>
</organism>
<gene>
    <name evidence="1" type="ORF">BHK69_30585</name>
</gene>
<dbReference type="AlphaFoldDB" id="A0A1D7UCG6"/>
<reference evidence="1 2" key="1">
    <citation type="journal article" date="2015" name="Antonie Van Leeuwenhoek">
        <title>Bosea vaviloviae sp. nov., a new species of slow-growing rhizobia isolated from nodules of the relict species Vavilovia formosa (Stev.) Fed.</title>
        <authorList>
            <person name="Safronova V.I."/>
            <person name="Kuznetsova I.G."/>
            <person name="Sazanova A.L."/>
            <person name="Kimeklis A.K."/>
            <person name="Belimov A.A."/>
            <person name="Andronov E.E."/>
            <person name="Pinaev A.G."/>
            <person name="Chizhevskaya E.P."/>
            <person name="Pukhaev A.R."/>
            <person name="Popov K.P."/>
            <person name="Willems A."/>
            <person name="Tikhonovich I.A."/>
        </authorList>
    </citation>
    <scope>NUCLEOTIDE SEQUENCE [LARGE SCALE GENOMIC DNA]</scope>
    <source>
        <strain evidence="1 2">Vaf18</strain>
        <plasmid evidence="1">unnamed1</plasmid>
    </source>
</reference>
<dbReference type="Proteomes" id="UP000094969">
    <property type="component" value="Plasmid unnamed1"/>
</dbReference>
<evidence type="ECO:0000313" key="1">
    <source>
        <dbReference type="EMBL" id="AOO85057.1"/>
    </source>
</evidence>
<geneLocation type="plasmid" evidence="1 2">
    <name>unnamed1</name>
</geneLocation>
<dbReference type="KEGG" id="bvv:BHK69_30585"/>
<accession>A0A1D7UCG6</accession>
<dbReference type="EMBL" id="CP017148">
    <property type="protein sequence ID" value="AOO85057.1"/>
    <property type="molecule type" value="Genomic_DNA"/>
</dbReference>
<dbReference type="RefSeq" id="WP_069694240.1">
    <property type="nucleotide sequence ID" value="NZ_CP017148.1"/>
</dbReference>